<dbReference type="InterPro" id="IPR052159">
    <property type="entry name" value="Competence_DNA_uptake"/>
</dbReference>
<keyword evidence="5 6" id="KW-0472">Membrane</keyword>
<dbReference type="Pfam" id="PF00753">
    <property type="entry name" value="Lactamase_B"/>
    <property type="match status" value="1"/>
</dbReference>
<evidence type="ECO:0000313" key="8">
    <source>
        <dbReference type="EMBL" id="MEE6147959.1"/>
    </source>
</evidence>
<feature type="transmembrane region" description="Helical" evidence="6">
    <location>
        <begin position="430"/>
        <end position="452"/>
    </location>
</feature>
<feature type="transmembrane region" description="Helical" evidence="6">
    <location>
        <begin position="75"/>
        <end position="96"/>
    </location>
</feature>
<keyword evidence="9" id="KW-1185">Reference proteome</keyword>
<evidence type="ECO:0000256" key="1">
    <source>
        <dbReference type="ARBA" id="ARBA00004651"/>
    </source>
</evidence>
<evidence type="ECO:0000256" key="2">
    <source>
        <dbReference type="ARBA" id="ARBA00022475"/>
    </source>
</evidence>
<evidence type="ECO:0000313" key="9">
    <source>
        <dbReference type="Proteomes" id="UP001332931"/>
    </source>
</evidence>
<organism evidence="8 9">
    <name type="scientific">Olsenella absiana</name>
    <dbReference type="NCBI Taxonomy" id="3115222"/>
    <lineage>
        <taxon>Bacteria</taxon>
        <taxon>Bacillati</taxon>
        <taxon>Actinomycetota</taxon>
        <taxon>Coriobacteriia</taxon>
        <taxon>Coriobacteriales</taxon>
        <taxon>Atopobiaceae</taxon>
        <taxon>Olsenella</taxon>
    </lineage>
</organism>
<feature type="domain" description="Metallo-beta-lactamase" evidence="7">
    <location>
        <begin position="550"/>
        <end position="744"/>
    </location>
</feature>
<dbReference type="Gene3D" id="3.60.15.10">
    <property type="entry name" value="Ribonuclease Z/Hydroxyacylglutathione hydrolase-like"/>
    <property type="match status" value="1"/>
</dbReference>
<evidence type="ECO:0000256" key="3">
    <source>
        <dbReference type="ARBA" id="ARBA00022692"/>
    </source>
</evidence>
<sequence>MCSARAHAPELPRRPDVPPTLYLLAVAVAVEAATLRYVPTAALARLGTPVLVAASALSLSCALAALALRTRPGWALACLVAMCAAAAFGLALASAARVDALADELSTSAVSAWTFTVEGGSSAGEHGYTARCRAERDGWPAGSVWLTSAEPLDLRERLTCVGRFRPNGEDDWGRTSRAQGVSGSVRALRLLSREPSPPPLGLVAEARGRVLGSIDPSSSDARAILAGCVCGDRRAMGERGLEDAFSASGVSHLVAVSGSHLALVASIVGALLSGARVGGWRRRVALVAACGLFVAFSGFAASAVRSWAMVACGEAGGALGRRGHATSSACAVCLAMCLADPTLSGQPGFVLSALSVASLSLAVPYAGYVLEVAAPTLPRALGPQALRRAEAARRPVRDVLASTLVAQAATAPVVARAFGDLSLVAPLANLLLAPLFVVLMAAGLAAACLAPLPALQAVPLALADVAGGLAALVVRTTARLPAAFVRAEGALAALPTLMGVLLLAAIVAWPRLTRGRLAAAAGAAAALALALVVRFELLAPPRVCVLDVGQGDAILVQDGASTLLVDAGADGAVVDALRREHVLSVDALVVTHLHDDHYGGVAELVGQVPCGRVYVARGAAAHEPDELREAVRALTGTDAEELSYGDVLGVGAFEVRVVSPTGEVDGLDNEDSLMCAVSYESDRGALEALLTGDAERDRLAEALARGDVGDVDLLKVGHHGSEASLGDAEAAGLRAEVAVASAGEHNRYGHPSEVCRETLERAGTRFLCTKDVGDVTVGPGRGGARVRIGRGALS</sequence>
<name>A0ABU7RC38_9ACTN</name>
<dbReference type="InterPro" id="IPR035681">
    <property type="entry name" value="ComA-like_MBL"/>
</dbReference>
<feature type="transmembrane region" description="Helical" evidence="6">
    <location>
        <begin position="490"/>
        <end position="509"/>
    </location>
</feature>
<feature type="transmembrane region" description="Helical" evidence="6">
    <location>
        <begin position="50"/>
        <end position="68"/>
    </location>
</feature>
<dbReference type="PANTHER" id="PTHR30619">
    <property type="entry name" value="DNA INTERNALIZATION/COMPETENCE PROTEIN COMEC/REC2"/>
    <property type="match status" value="1"/>
</dbReference>
<feature type="transmembrane region" description="Helical" evidence="6">
    <location>
        <begin position="284"/>
        <end position="304"/>
    </location>
</feature>
<feature type="transmembrane region" description="Helical" evidence="6">
    <location>
        <begin position="349"/>
        <end position="370"/>
    </location>
</feature>
<evidence type="ECO:0000259" key="7">
    <source>
        <dbReference type="SMART" id="SM00849"/>
    </source>
</evidence>
<gene>
    <name evidence="8" type="ORF">VXJ25_08200</name>
</gene>
<feature type="transmembrane region" description="Helical" evidence="6">
    <location>
        <begin position="458"/>
        <end position="478"/>
    </location>
</feature>
<dbReference type="EMBL" id="JAZGJQ010000010">
    <property type="protein sequence ID" value="MEE6147959.1"/>
    <property type="molecule type" value="Genomic_DNA"/>
</dbReference>
<dbReference type="SMART" id="SM00849">
    <property type="entry name" value="Lactamase_B"/>
    <property type="match status" value="1"/>
</dbReference>
<feature type="transmembrane region" description="Helical" evidence="6">
    <location>
        <begin position="21"/>
        <end position="38"/>
    </location>
</feature>
<accession>A0ABU7RC38</accession>
<evidence type="ECO:0000256" key="4">
    <source>
        <dbReference type="ARBA" id="ARBA00022989"/>
    </source>
</evidence>
<keyword evidence="3 6" id="KW-0812">Transmembrane</keyword>
<dbReference type="CDD" id="cd07731">
    <property type="entry name" value="ComA-like_MBL-fold"/>
    <property type="match status" value="1"/>
</dbReference>
<reference evidence="8 9" key="1">
    <citation type="submission" date="2024-01" db="EMBL/GenBank/DDBJ databases">
        <title>Description of Olsenella sp. nov., isolated from pig feces.</title>
        <authorList>
            <person name="Chang Y.-H."/>
        </authorList>
    </citation>
    <scope>NUCLEOTIDE SEQUENCE [LARGE SCALE GENOMIC DNA]</scope>
    <source>
        <strain evidence="8 9">YH-ols2223</strain>
    </source>
</reference>
<dbReference type="Proteomes" id="UP001332931">
    <property type="component" value="Unassembled WGS sequence"/>
</dbReference>
<evidence type="ECO:0000256" key="5">
    <source>
        <dbReference type="ARBA" id="ARBA00023136"/>
    </source>
</evidence>
<evidence type="ECO:0000256" key="6">
    <source>
        <dbReference type="SAM" id="Phobius"/>
    </source>
</evidence>
<dbReference type="NCBIfam" id="TIGR00360">
    <property type="entry name" value="ComEC_N-term"/>
    <property type="match status" value="1"/>
</dbReference>
<comment type="subcellular location">
    <subcellularLocation>
        <location evidence="1">Cell membrane</location>
        <topology evidence="1">Multi-pass membrane protein</topology>
    </subcellularLocation>
</comment>
<dbReference type="SUPFAM" id="SSF56281">
    <property type="entry name" value="Metallo-hydrolase/oxidoreductase"/>
    <property type="match status" value="1"/>
</dbReference>
<dbReference type="PANTHER" id="PTHR30619:SF7">
    <property type="entry name" value="BETA-LACTAMASE DOMAIN PROTEIN"/>
    <property type="match status" value="1"/>
</dbReference>
<dbReference type="InterPro" id="IPR004477">
    <property type="entry name" value="ComEC_N"/>
</dbReference>
<dbReference type="InterPro" id="IPR036866">
    <property type="entry name" value="RibonucZ/Hydroxyglut_hydro"/>
</dbReference>
<keyword evidence="4 6" id="KW-1133">Transmembrane helix</keyword>
<dbReference type="RefSeq" id="WP_330958724.1">
    <property type="nucleotide sequence ID" value="NZ_JAZGJQ010000010.1"/>
</dbReference>
<dbReference type="Pfam" id="PF03772">
    <property type="entry name" value="Competence"/>
    <property type="match status" value="1"/>
</dbReference>
<keyword evidence="2" id="KW-1003">Cell membrane</keyword>
<feature type="transmembrane region" description="Helical" evidence="6">
    <location>
        <begin position="250"/>
        <end position="272"/>
    </location>
</feature>
<comment type="caution">
    <text evidence="8">The sequence shown here is derived from an EMBL/GenBank/DDBJ whole genome shotgun (WGS) entry which is preliminary data.</text>
</comment>
<proteinExistence type="predicted"/>
<dbReference type="InterPro" id="IPR001279">
    <property type="entry name" value="Metallo-B-lactamas"/>
</dbReference>
<protein>
    <submittedName>
        <fullName evidence="8">ComEC/Rec2 family competence protein</fullName>
    </submittedName>
</protein>